<evidence type="ECO:0000256" key="2">
    <source>
        <dbReference type="ARBA" id="ARBA00006402"/>
    </source>
</evidence>
<evidence type="ECO:0000256" key="9">
    <source>
        <dbReference type="SAM" id="MobiDB-lite"/>
    </source>
</evidence>
<evidence type="ECO:0000256" key="1">
    <source>
        <dbReference type="ARBA" id="ARBA00000085"/>
    </source>
</evidence>
<dbReference type="InterPro" id="IPR003594">
    <property type="entry name" value="HATPase_dom"/>
</dbReference>
<feature type="region of interest" description="Disordered" evidence="9">
    <location>
        <begin position="1"/>
        <end position="21"/>
    </location>
</feature>
<dbReference type="SMART" id="SM00065">
    <property type="entry name" value="GAF"/>
    <property type="match status" value="1"/>
</dbReference>
<dbReference type="InterPro" id="IPR013654">
    <property type="entry name" value="PAS_2"/>
</dbReference>
<dbReference type="SUPFAM" id="SSF55781">
    <property type="entry name" value="GAF domain-like"/>
    <property type="match status" value="2"/>
</dbReference>
<dbReference type="InterPro" id="IPR000014">
    <property type="entry name" value="PAS"/>
</dbReference>
<dbReference type="InterPro" id="IPR000700">
    <property type="entry name" value="PAS-assoc_C"/>
</dbReference>
<dbReference type="CDD" id="cd00075">
    <property type="entry name" value="HATPase"/>
    <property type="match status" value="1"/>
</dbReference>
<comment type="catalytic activity">
    <reaction evidence="1">
        <text>ATP + protein L-histidine = ADP + protein N-phospho-L-histidine.</text>
        <dbReference type="EC" id="2.7.13.3"/>
    </reaction>
</comment>
<dbReference type="InterPro" id="IPR013515">
    <property type="entry name" value="Phytochrome_cen-reg"/>
</dbReference>
<dbReference type="Pfam" id="PF02518">
    <property type="entry name" value="HATPase_c"/>
    <property type="match status" value="1"/>
</dbReference>
<reference evidence="13 14" key="1">
    <citation type="submission" date="2016-10" db="EMBL/GenBank/DDBJ databases">
        <authorList>
            <person name="de Groot N.N."/>
        </authorList>
    </citation>
    <scope>NUCLEOTIDE SEQUENCE [LARGE SCALE GENOMIC DNA]</scope>
    <source>
        <strain evidence="13 14">AB35.6</strain>
    </source>
</reference>
<keyword evidence="6" id="KW-0716">Sensory transduction</keyword>
<dbReference type="InterPro" id="IPR004358">
    <property type="entry name" value="Sig_transdc_His_kin-like_C"/>
</dbReference>
<dbReference type="InterPro" id="IPR003661">
    <property type="entry name" value="HisK_dim/P_dom"/>
</dbReference>
<dbReference type="InterPro" id="IPR043150">
    <property type="entry name" value="Phytochrome_PHY_sf"/>
</dbReference>
<dbReference type="Pfam" id="PF08446">
    <property type="entry name" value="PAS_2"/>
    <property type="match status" value="1"/>
</dbReference>
<dbReference type="PANTHER" id="PTHR43065">
    <property type="entry name" value="SENSOR HISTIDINE KINASE"/>
    <property type="match status" value="1"/>
</dbReference>
<dbReference type="InterPro" id="IPR016132">
    <property type="entry name" value="Phyto_chromo_attachment"/>
</dbReference>
<evidence type="ECO:0000259" key="12">
    <source>
        <dbReference type="PROSITE" id="PS50113"/>
    </source>
</evidence>
<protein>
    <recommendedName>
        <fullName evidence="3">histidine kinase</fullName>
        <ecNumber evidence="3">2.7.13.3</ecNumber>
    </recommendedName>
</protein>
<dbReference type="Pfam" id="PF01590">
    <property type="entry name" value="GAF"/>
    <property type="match status" value="1"/>
</dbReference>
<dbReference type="EC" id="2.7.13.3" evidence="3"/>
<dbReference type="InterPro" id="IPR029016">
    <property type="entry name" value="GAF-like_dom_sf"/>
</dbReference>
<evidence type="ECO:0000259" key="11">
    <source>
        <dbReference type="PROSITE" id="PS50109"/>
    </source>
</evidence>
<dbReference type="SMART" id="SM00387">
    <property type="entry name" value="HATPase_c"/>
    <property type="match status" value="1"/>
</dbReference>
<keyword evidence="8" id="KW-0675">Receptor</keyword>
<accession>A0A1H4LHC4</accession>
<dbReference type="SUPFAM" id="SSF55874">
    <property type="entry name" value="ATPase domain of HSP90 chaperone/DNA topoisomerase II/histidine kinase"/>
    <property type="match status" value="1"/>
</dbReference>
<dbReference type="AlphaFoldDB" id="A0A1H4LHC4"/>
<dbReference type="PROSITE" id="PS50113">
    <property type="entry name" value="PAC"/>
    <property type="match status" value="1"/>
</dbReference>
<evidence type="ECO:0000313" key="14">
    <source>
        <dbReference type="Proteomes" id="UP000182409"/>
    </source>
</evidence>
<dbReference type="GO" id="GO:0009584">
    <property type="term" value="P:detection of visible light"/>
    <property type="evidence" value="ECO:0007669"/>
    <property type="project" value="InterPro"/>
</dbReference>
<dbReference type="Gene3D" id="3.30.450.270">
    <property type="match status" value="1"/>
</dbReference>
<evidence type="ECO:0000256" key="4">
    <source>
        <dbReference type="ARBA" id="ARBA00022543"/>
    </source>
</evidence>
<dbReference type="GO" id="GO:0006355">
    <property type="term" value="P:regulation of DNA-templated transcription"/>
    <property type="evidence" value="ECO:0007669"/>
    <property type="project" value="InterPro"/>
</dbReference>
<dbReference type="PROSITE" id="PS50046">
    <property type="entry name" value="PHYTOCHROME_2"/>
    <property type="match status" value="1"/>
</dbReference>
<dbReference type="Pfam" id="PF08448">
    <property type="entry name" value="PAS_4"/>
    <property type="match status" value="1"/>
</dbReference>
<name>A0A1H4LHC4_9BACT</name>
<evidence type="ECO:0000256" key="5">
    <source>
        <dbReference type="ARBA" id="ARBA00022553"/>
    </source>
</evidence>
<comment type="similarity">
    <text evidence="2">In the N-terminal section; belongs to the phytochrome family.</text>
</comment>
<proteinExistence type="inferred from homology"/>
<dbReference type="GO" id="GO:0000155">
    <property type="term" value="F:phosphorelay sensor kinase activity"/>
    <property type="evidence" value="ECO:0007669"/>
    <property type="project" value="InterPro"/>
</dbReference>
<keyword evidence="4" id="KW-0600">Photoreceptor protein</keyword>
<dbReference type="OrthoDB" id="9766459at2"/>
<dbReference type="InterPro" id="IPR036890">
    <property type="entry name" value="HATPase_C_sf"/>
</dbReference>
<dbReference type="InterPro" id="IPR005467">
    <property type="entry name" value="His_kinase_dom"/>
</dbReference>
<evidence type="ECO:0000256" key="3">
    <source>
        <dbReference type="ARBA" id="ARBA00012438"/>
    </source>
</evidence>
<dbReference type="SUPFAM" id="SSF55785">
    <property type="entry name" value="PYP-like sensor domain (PAS domain)"/>
    <property type="match status" value="2"/>
</dbReference>
<feature type="domain" description="Histidine kinase" evidence="11">
    <location>
        <begin position="657"/>
        <end position="865"/>
    </location>
</feature>
<feature type="compositionally biased region" description="Low complexity" evidence="9">
    <location>
        <begin position="1"/>
        <end position="20"/>
    </location>
</feature>
<dbReference type="SUPFAM" id="SSF47384">
    <property type="entry name" value="Homodimeric domain of signal transducing histidine kinase"/>
    <property type="match status" value="1"/>
</dbReference>
<dbReference type="PROSITE" id="PS50109">
    <property type="entry name" value="HIS_KIN"/>
    <property type="match status" value="1"/>
</dbReference>
<dbReference type="Proteomes" id="UP000182409">
    <property type="component" value="Unassembled WGS sequence"/>
</dbReference>
<dbReference type="SMART" id="SM00388">
    <property type="entry name" value="HisKA"/>
    <property type="match status" value="1"/>
</dbReference>
<dbReference type="InterPro" id="IPR035965">
    <property type="entry name" value="PAS-like_dom_sf"/>
</dbReference>
<evidence type="ECO:0000256" key="6">
    <source>
        <dbReference type="ARBA" id="ARBA00022606"/>
    </source>
</evidence>
<gene>
    <name evidence="13" type="ORF">SAMN05443244_1586</name>
</gene>
<dbReference type="Gene3D" id="3.30.450.20">
    <property type="entry name" value="PAS domain"/>
    <property type="match status" value="2"/>
</dbReference>
<sequence length="881" mass="98002">MSSDLANPAANSTPASPAAAEPITLDNCASEPIRIPGSIQRHGFLLGLDEAQERVVLASENTEEFLRTPLKLILGAPYVHLFERELSAVIYRQSCMSDPDGMVSYLGAFRIHNDLFSVVTHCVEGKRLLEFELQDRLVGSEMMNTVITNFVATLSKLETEIELADAVTQQVAALTGFDRVMLYCFDEEGNGTVLSEANSGLLPSYLNLHFPASDIPQQARELYVLNTVRIIPNGSYEPSPLRSLDGAPHIVDLSLSVLRSVSPIHLEYMRNMGTASSMSISILSEGRLWGLISGHHAEPRMVPFLVRSACDMLSKLVGTQLTTFRTAARLQTLTNFHAVQRELLTHIAAQFDYIGGLSSQMDLTRQVTDASGAVLWVDGDFQQIGITPDKASVARIVEWLDSQPNMELYETRYLGGVLPWTSEIADVAAGMLAIRVSDIRQKYILWFRPELVHTVDWAGEPVKLSGPNDRLNPRKSFESWSQTFRGQAKRWSTAEIESAREFRAAITTVSLRRAEEEAELSTARFEQLTHALPEKIFTADDDGRIQYVNDRWREAGLSEGGCWYSEGRLAAEDEERIKTLWREHVQSGQLFEEEVRLLTGKDHAPRWNLVRAVPFMRRGAARAGWVGSMIDLTERRERETALRMTEKLALTGRMTSVIAHEINNPLESITNLLYLIRHDLPTTSDAMQYIGQAESELERISGITKQTLRWSRENSGGAESFTADAVFNDVLRLFHGKIRNRHVTAEVRGGEGIEIQGIQGQIRQVIANLVANAIDAARVGGKVWMDARFLTDDIVEIRVGDDGVGMTPETVRQLFQPFFSTKGDLGNGLGLYISHEIVERHGGELHVDTEPGRGTVMRILLPRVTKVRTESGADGLPGKSA</sequence>
<dbReference type="CDD" id="cd00130">
    <property type="entry name" value="PAS"/>
    <property type="match status" value="1"/>
</dbReference>
<dbReference type="Gene3D" id="3.30.565.10">
    <property type="entry name" value="Histidine kinase-like ATPase, C-terminal domain"/>
    <property type="match status" value="1"/>
</dbReference>
<dbReference type="PRINTS" id="PR00344">
    <property type="entry name" value="BCTRLSENSOR"/>
</dbReference>
<dbReference type="InterPro" id="IPR003018">
    <property type="entry name" value="GAF"/>
</dbReference>
<dbReference type="Gene3D" id="3.30.450.40">
    <property type="match status" value="1"/>
</dbReference>
<evidence type="ECO:0000256" key="8">
    <source>
        <dbReference type="ARBA" id="ARBA00023170"/>
    </source>
</evidence>
<evidence type="ECO:0000313" key="13">
    <source>
        <dbReference type="EMBL" id="SEB69692.1"/>
    </source>
</evidence>
<dbReference type="EMBL" id="FNSD01000001">
    <property type="protein sequence ID" value="SEB69692.1"/>
    <property type="molecule type" value="Genomic_DNA"/>
</dbReference>
<dbReference type="RefSeq" id="WP_074653179.1">
    <property type="nucleotide sequence ID" value="NZ_FNSD01000001.1"/>
</dbReference>
<evidence type="ECO:0000256" key="7">
    <source>
        <dbReference type="ARBA" id="ARBA00022991"/>
    </source>
</evidence>
<dbReference type="InterPro" id="IPR013656">
    <property type="entry name" value="PAS_4"/>
</dbReference>
<dbReference type="CDD" id="cd00082">
    <property type="entry name" value="HisKA"/>
    <property type="match status" value="1"/>
</dbReference>
<dbReference type="GO" id="GO:0009881">
    <property type="term" value="F:photoreceptor activity"/>
    <property type="evidence" value="ECO:0007669"/>
    <property type="project" value="UniProtKB-KW"/>
</dbReference>
<dbReference type="Pfam" id="PF00512">
    <property type="entry name" value="HisKA"/>
    <property type="match status" value="1"/>
</dbReference>
<evidence type="ECO:0000259" key="10">
    <source>
        <dbReference type="PROSITE" id="PS50046"/>
    </source>
</evidence>
<dbReference type="PANTHER" id="PTHR43065:SF42">
    <property type="entry name" value="TWO-COMPONENT SENSOR PPRA"/>
    <property type="match status" value="1"/>
</dbReference>
<organism evidence="13 14">
    <name type="scientific">Terriglobus roseus</name>
    <dbReference type="NCBI Taxonomy" id="392734"/>
    <lineage>
        <taxon>Bacteria</taxon>
        <taxon>Pseudomonadati</taxon>
        <taxon>Acidobacteriota</taxon>
        <taxon>Terriglobia</taxon>
        <taxon>Terriglobales</taxon>
        <taxon>Acidobacteriaceae</taxon>
        <taxon>Terriglobus</taxon>
    </lineage>
</organism>
<dbReference type="Pfam" id="PF00360">
    <property type="entry name" value="PHY"/>
    <property type="match status" value="1"/>
</dbReference>
<keyword evidence="7" id="KW-0157">Chromophore</keyword>
<keyword evidence="5" id="KW-0597">Phosphoprotein</keyword>
<dbReference type="NCBIfam" id="TIGR00229">
    <property type="entry name" value="sensory_box"/>
    <property type="match status" value="1"/>
</dbReference>
<feature type="domain" description="Phytochrome chromophore attachment site" evidence="10">
    <location>
        <begin position="159"/>
        <end position="315"/>
    </location>
</feature>
<dbReference type="Gene3D" id="1.10.287.130">
    <property type="match status" value="1"/>
</dbReference>
<dbReference type="InterPro" id="IPR036097">
    <property type="entry name" value="HisK_dim/P_sf"/>
</dbReference>
<feature type="domain" description="PAC" evidence="12">
    <location>
        <begin position="591"/>
        <end position="644"/>
    </location>
</feature>